<feature type="region of interest" description="Disordered" evidence="11">
    <location>
        <begin position="400"/>
        <end position="420"/>
    </location>
</feature>
<dbReference type="InterPro" id="IPR029151">
    <property type="entry name" value="Sensor-like_sf"/>
</dbReference>
<name>A0A2N3PPC7_9PROT</name>
<dbReference type="EMBL" id="PIUM01000035">
    <property type="protein sequence ID" value="PKU22252.1"/>
    <property type="molecule type" value="Genomic_DNA"/>
</dbReference>
<dbReference type="Gene3D" id="1.10.287.950">
    <property type="entry name" value="Methyl-accepting chemotaxis protein"/>
    <property type="match status" value="1"/>
</dbReference>
<keyword evidence="17" id="KW-1185">Reference proteome</keyword>
<evidence type="ECO:0000259" key="15">
    <source>
        <dbReference type="PROSITE" id="PS50885"/>
    </source>
</evidence>
<feature type="domain" description="Methyl-accepting transducer" evidence="13">
    <location>
        <begin position="383"/>
        <end position="626"/>
    </location>
</feature>
<evidence type="ECO:0000256" key="11">
    <source>
        <dbReference type="SAM" id="MobiDB-lite"/>
    </source>
</evidence>
<dbReference type="PANTHER" id="PTHR32089">
    <property type="entry name" value="METHYL-ACCEPTING CHEMOTAXIS PROTEIN MCPB"/>
    <property type="match status" value="1"/>
</dbReference>
<feature type="transmembrane region" description="Helical" evidence="12">
    <location>
        <begin position="275"/>
        <end position="295"/>
    </location>
</feature>
<gene>
    <name evidence="16" type="ORF">CWS72_22555</name>
</gene>
<dbReference type="Gene3D" id="3.30.450.20">
    <property type="entry name" value="PAS domain"/>
    <property type="match status" value="2"/>
</dbReference>
<evidence type="ECO:0000256" key="1">
    <source>
        <dbReference type="ARBA" id="ARBA00004429"/>
    </source>
</evidence>
<dbReference type="SUPFAM" id="SSF103190">
    <property type="entry name" value="Sensory domain-like"/>
    <property type="match status" value="1"/>
</dbReference>
<evidence type="ECO:0000313" key="17">
    <source>
        <dbReference type="Proteomes" id="UP000233293"/>
    </source>
</evidence>
<dbReference type="PROSITE" id="PS50192">
    <property type="entry name" value="T_SNARE"/>
    <property type="match status" value="1"/>
</dbReference>
<proteinExistence type="inferred from homology"/>
<keyword evidence="3" id="KW-0145">Chemotaxis</keyword>
<dbReference type="CDD" id="cd12913">
    <property type="entry name" value="PDC1_MCP_like"/>
    <property type="match status" value="1"/>
</dbReference>
<dbReference type="PROSITE" id="PS50885">
    <property type="entry name" value="HAMP"/>
    <property type="match status" value="1"/>
</dbReference>
<dbReference type="OrthoDB" id="7293398at2"/>
<sequence>MSARSSSGSKILYKILAASTLLILLSFGALGVWFYSIASRSLSTEISAQVGDSGRSAADGIQKWLDGRLLLARETTDAISDIADARDMKSVFVRPTMAQTFADIYFGEQKSGAFIDGPDHPMPADYDPRKRPWYEAAVAARGIGMTKPYVDASTHKLVISLVAPIRRDGALAGVFGADLELDAINDFLKKFDFGGKGFAFLVDDAGTVLVHPDKDMVMKPLGMSPAAASGAIAEEGGDRIVRFHPIAGLPVKWYVGISLDQARVFAPLDDLRHSLVFGLLVVMLLIIAALGWMLAAQVSRPITDITRAMDDLAAGRADIEIPATERRDEIGAMAAALQIFRRNALEKERLSEDRIRAQSEAETEKRRLLDGLLEHFNQNVSHVLEKVGDAAADMERNAHSMSSTANETKQRAGQANVATDEVSTNVQTVASAAEELSTSIGEIGRQVTQSSRATQVASEEALRTSGVIVELAATSNRIGEVVKLINDIASQTNLLALNATIEAARAGDAGKGFSVVAGEVKNLASQTSRATDEIGAQIGAVQTATREAVAAIDGIVHRIREIHEIATTVAAAVEQQSAATSEIARNVQQAAAGSQHVSTNIAGVTRLASGTGEAADKVLASARSLASDAAQLKDVAADFLHGVRTA</sequence>
<protein>
    <submittedName>
        <fullName evidence="16">Methyl-accepting chemotaxis protein</fullName>
    </submittedName>
</protein>
<dbReference type="SMART" id="SM00304">
    <property type="entry name" value="HAMP"/>
    <property type="match status" value="1"/>
</dbReference>
<dbReference type="RefSeq" id="WP_101252911.1">
    <property type="nucleotide sequence ID" value="NZ_PIUM01000035.1"/>
</dbReference>
<keyword evidence="2" id="KW-1003">Cell membrane</keyword>
<dbReference type="PANTHER" id="PTHR32089:SF112">
    <property type="entry name" value="LYSOZYME-LIKE PROTEIN-RELATED"/>
    <property type="match status" value="1"/>
</dbReference>
<dbReference type="GO" id="GO:0007165">
    <property type="term" value="P:signal transduction"/>
    <property type="evidence" value="ECO:0007669"/>
    <property type="project" value="UniProtKB-KW"/>
</dbReference>
<keyword evidence="8 10" id="KW-0807">Transducer</keyword>
<dbReference type="Pfam" id="PF00672">
    <property type="entry name" value="HAMP"/>
    <property type="match status" value="1"/>
</dbReference>
<dbReference type="InterPro" id="IPR033479">
    <property type="entry name" value="dCache_1"/>
</dbReference>
<reference evidence="17" key="1">
    <citation type="submission" date="2017-12" db="EMBL/GenBank/DDBJ databases">
        <title>Draft genome sequence of Telmatospirillum siberiense 26-4b1T, an acidotolerant peatland alphaproteobacterium potentially involved in sulfur cycling.</title>
        <authorList>
            <person name="Hausmann B."/>
            <person name="Pjevac P."/>
            <person name="Schreck K."/>
            <person name="Herbold C.W."/>
            <person name="Daims H."/>
            <person name="Wagner M."/>
            <person name="Pester M."/>
            <person name="Loy A."/>
        </authorList>
    </citation>
    <scope>NUCLEOTIDE SEQUENCE [LARGE SCALE GENOMIC DNA]</scope>
    <source>
        <strain evidence="17">26-4b1</strain>
    </source>
</reference>
<dbReference type="InterPro" id="IPR000727">
    <property type="entry name" value="T_SNARE_dom"/>
</dbReference>
<keyword evidence="7 12" id="KW-0472">Membrane</keyword>
<evidence type="ECO:0000313" key="16">
    <source>
        <dbReference type="EMBL" id="PKU22252.1"/>
    </source>
</evidence>
<organism evidence="16 17">
    <name type="scientific">Telmatospirillum siberiense</name>
    <dbReference type="NCBI Taxonomy" id="382514"/>
    <lineage>
        <taxon>Bacteria</taxon>
        <taxon>Pseudomonadati</taxon>
        <taxon>Pseudomonadota</taxon>
        <taxon>Alphaproteobacteria</taxon>
        <taxon>Rhodospirillales</taxon>
        <taxon>Rhodospirillaceae</taxon>
        <taxon>Telmatospirillum</taxon>
    </lineage>
</organism>
<dbReference type="CDD" id="cd06225">
    <property type="entry name" value="HAMP"/>
    <property type="match status" value="1"/>
</dbReference>
<evidence type="ECO:0000256" key="9">
    <source>
        <dbReference type="ARBA" id="ARBA00029447"/>
    </source>
</evidence>
<feature type="domain" description="T-SNARE coiled-coil homology" evidence="14">
    <location>
        <begin position="542"/>
        <end position="604"/>
    </location>
</feature>
<dbReference type="GO" id="GO:0005886">
    <property type="term" value="C:plasma membrane"/>
    <property type="evidence" value="ECO:0007669"/>
    <property type="project" value="UniProtKB-SubCell"/>
</dbReference>
<dbReference type="InterPro" id="IPR004089">
    <property type="entry name" value="MCPsignal_dom"/>
</dbReference>
<keyword evidence="5 12" id="KW-0812">Transmembrane</keyword>
<evidence type="ECO:0000256" key="12">
    <source>
        <dbReference type="SAM" id="Phobius"/>
    </source>
</evidence>
<evidence type="ECO:0000256" key="5">
    <source>
        <dbReference type="ARBA" id="ARBA00022692"/>
    </source>
</evidence>
<comment type="subcellular location">
    <subcellularLocation>
        <location evidence="1">Cell inner membrane</location>
        <topology evidence="1">Multi-pass membrane protein</topology>
    </subcellularLocation>
</comment>
<dbReference type="Pfam" id="PF02743">
    <property type="entry name" value="dCache_1"/>
    <property type="match status" value="1"/>
</dbReference>
<evidence type="ECO:0000259" key="14">
    <source>
        <dbReference type="PROSITE" id="PS50192"/>
    </source>
</evidence>
<dbReference type="InterPro" id="IPR003660">
    <property type="entry name" value="HAMP_dom"/>
</dbReference>
<evidence type="ECO:0000256" key="7">
    <source>
        <dbReference type="ARBA" id="ARBA00023136"/>
    </source>
</evidence>
<feature type="transmembrane region" description="Helical" evidence="12">
    <location>
        <begin position="12"/>
        <end position="35"/>
    </location>
</feature>
<evidence type="ECO:0000259" key="13">
    <source>
        <dbReference type="PROSITE" id="PS50111"/>
    </source>
</evidence>
<comment type="caution">
    <text evidence="16">The sequence shown here is derived from an EMBL/GenBank/DDBJ whole genome shotgun (WGS) entry which is preliminary data.</text>
</comment>
<dbReference type="SUPFAM" id="SSF58104">
    <property type="entry name" value="Methyl-accepting chemotaxis protein (MCP) signaling domain"/>
    <property type="match status" value="1"/>
</dbReference>
<evidence type="ECO:0000256" key="3">
    <source>
        <dbReference type="ARBA" id="ARBA00022500"/>
    </source>
</evidence>
<feature type="domain" description="HAMP" evidence="15">
    <location>
        <begin position="296"/>
        <end position="349"/>
    </location>
</feature>
<dbReference type="GO" id="GO:0006935">
    <property type="term" value="P:chemotaxis"/>
    <property type="evidence" value="ECO:0007669"/>
    <property type="project" value="UniProtKB-KW"/>
</dbReference>
<keyword evidence="6 12" id="KW-1133">Transmembrane helix</keyword>
<evidence type="ECO:0000256" key="8">
    <source>
        <dbReference type="ARBA" id="ARBA00023224"/>
    </source>
</evidence>
<dbReference type="Proteomes" id="UP000233293">
    <property type="component" value="Unassembled WGS sequence"/>
</dbReference>
<evidence type="ECO:0000256" key="6">
    <source>
        <dbReference type="ARBA" id="ARBA00022989"/>
    </source>
</evidence>
<dbReference type="CDD" id="cd12912">
    <property type="entry name" value="PDC2_MCP_like"/>
    <property type="match status" value="1"/>
</dbReference>
<accession>A0A2N3PPC7</accession>
<dbReference type="Pfam" id="PF00015">
    <property type="entry name" value="MCPsignal"/>
    <property type="match status" value="1"/>
</dbReference>
<keyword evidence="4" id="KW-0997">Cell inner membrane</keyword>
<evidence type="ECO:0000256" key="4">
    <source>
        <dbReference type="ARBA" id="ARBA00022519"/>
    </source>
</evidence>
<dbReference type="AlphaFoldDB" id="A0A2N3PPC7"/>
<dbReference type="SMART" id="SM00283">
    <property type="entry name" value="MA"/>
    <property type="match status" value="1"/>
</dbReference>
<dbReference type="PROSITE" id="PS50111">
    <property type="entry name" value="CHEMOTAXIS_TRANSDUC_2"/>
    <property type="match status" value="1"/>
</dbReference>
<dbReference type="Gene3D" id="1.10.8.500">
    <property type="entry name" value="HAMP domain in histidine kinase"/>
    <property type="match status" value="1"/>
</dbReference>
<comment type="similarity">
    <text evidence="9">Belongs to the methyl-accepting chemotaxis (MCP) protein family.</text>
</comment>
<evidence type="ECO:0000256" key="2">
    <source>
        <dbReference type="ARBA" id="ARBA00022475"/>
    </source>
</evidence>
<evidence type="ECO:0000256" key="10">
    <source>
        <dbReference type="PROSITE-ProRule" id="PRU00284"/>
    </source>
</evidence>